<protein>
    <submittedName>
        <fullName evidence="1">Sporulation histidine kinase inhibitor Sda</fullName>
    </submittedName>
</protein>
<sequence>MEELSNRLLLQTHKRAVEMKLDEEFIKLIAKEIERRSALGSSITNKIK</sequence>
<evidence type="ECO:0000313" key="1">
    <source>
        <dbReference type="EMBL" id="UOQ46384.1"/>
    </source>
</evidence>
<keyword evidence="1" id="KW-0649">Protein kinase inhibitor</keyword>
<gene>
    <name evidence="1" type="ORF">MUN89_04375</name>
</gene>
<accession>A0ABY4EQ99</accession>
<dbReference type="EMBL" id="CP095073">
    <property type="protein sequence ID" value="UOQ46384.1"/>
    <property type="molecule type" value="Genomic_DNA"/>
</dbReference>
<dbReference type="Gene3D" id="1.10.287.1100">
    <property type="entry name" value="Sporulation inhibitor A"/>
    <property type="match status" value="1"/>
</dbReference>
<dbReference type="InterPro" id="IPR015064">
    <property type="entry name" value="Sda"/>
</dbReference>
<name>A0ABY4EQ99_9BACI</name>
<reference evidence="1 2" key="1">
    <citation type="submission" date="2022-04" db="EMBL/GenBank/DDBJ databases">
        <title>Halobacillus sp. isolated from saltern.</title>
        <authorList>
            <person name="Won M."/>
            <person name="Lee C.-M."/>
            <person name="Woen H.-Y."/>
            <person name="Kwon S.-W."/>
        </authorList>
    </citation>
    <scope>NUCLEOTIDE SEQUENCE [LARGE SCALE GENOMIC DNA]</scope>
    <source>
        <strain evidence="1 2">SSBR10-3</strain>
    </source>
</reference>
<keyword evidence="2" id="KW-1185">Reference proteome</keyword>
<proteinExistence type="predicted"/>
<dbReference type="Proteomes" id="UP000831787">
    <property type="component" value="Chromosome"/>
</dbReference>
<dbReference type="InterPro" id="IPR036916">
    <property type="entry name" value="Sda_sf"/>
</dbReference>
<organism evidence="1 2">
    <name type="scientific">Halobacillus salinarum</name>
    <dbReference type="NCBI Taxonomy" id="2932257"/>
    <lineage>
        <taxon>Bacteria</taxon>
        <taxon>Bacillati</taxon>
        <taxon>Bacillota</taxon>
        <taxon>Bacilli</taxon>
        <taxon>Bacillales</taxon>
        <taxon>Bacillaceae</taxon>
        <taxon>Halobacillus</taxon>
    </lineage>
</organism>
<dbReference type="GO" id="GO:0004860">
    <property type="term" value="F:protein kinase inhibitor activity"/>
    <property type="evidence" value="ECO:0007669"/>
    <property type="project" value="UniProtKB-KW"/>
</dbReference>
<dbReference type="Pfam" id="PF08970">
    <property type="entry name" value="Sda"/>
    <property type="match status" value="1"/>
</dbReference>
<dbReference type="SUPFAM" id="SSF100985">
    <property type="entry name" value="Sporulation inhibitor Sda"/>
    <property type="match status" value="1"/>
</dbReference>
<evidence type="ECO:0000313" key="2">
    <source>
        <dbReference type="Proteomes" id="UP000831787"/>
    </source>
</evidence>